<accession>A0A481YZI5</accession>
<reference evidence="1" key="1">
    <citation type="journal article" date="2019" name="MBio">
        <title>Virus Genomes from Deep Sea Sediments Expand the Ocean Megavirome and Support Independent Origins of Viral Gigantism.</title>
        <authorList>
            <person name="Backstrom D."/>
            <person name="Yutin N."/>
            <person name="Jorgensen S.L."/>
            <person name="Dharamshi J."/>
            <person name="Homa F."/>
            <person name="Zaremba-Niedwiedzka K."/>
            <person name="Spang A."/>
            <person name="Wolf Y.I."/>
            <person name="Koonin E.V."/>
            <person name="Ettema T.J."/>
        </authorList>
    </citation>
    <scope>NUCLEOTIDE SEQUENCE</scope>
</reference>
<protein>
    <submittedName>
        <fullName evidence="1">Uncharacterized protein</fullName>
    </submittedName>
</protein>
<dbReference type="EMBL" id="MK500389">
    <property type="protein sequence ID" value="QBK88420.1"/>
    <property type="molecule type" value="Genomic_DNA"/>
</dbReference>
<gene>
    <name evidence="1" type="ORF">LCMiAC01_00840</name>
</gene>
<proteinExistence type="predicted"/>
<sequence length="35" mass="4070">MKKPGYLFFIKAKEKKDIIHTTSYPTNIDISTLVK</sequence>
<evidence type="ECO:0000313" key="1">
    <source>
        <dbReference type="EMBL" id="QBK88420.1"/>
    </source>
</evidence>
<organism evidence="1">
    <name type="scientific">Mimivirus LCMiAC01</name>
    <dbReference type="NCBI Taxonomy" id="2506608"/>
    <lineage>
        <taxon>Viruses</taxon>
        <taxon>Varidnaviria</taxon>
        <taxon>Bamfordvirae</taxon>
        <taxon>Nucleocytoviricota</taxon>
        <taxon>Megaviricetes</taxon>
        <taxon>Imitervirales</taxon>
        <taxon>Mimiviridae</taxon>
        <taxon>Klosneuvirinae</taxon>
    </lineage>
</organism>
<name>A0A481YZI5_9VIRU</name>